<dbReference type="Proteomes" id="UP000839594">
    <property type="component" value="Unassembled WGS sequence"/>
</dbReference>
<feature type="compositionally biased region" description="Low complexity" evidence="10">
    <location>
        <begin position="111"/>
        <end position="132"/>
    </location>
</feature>
<comment type="subcellular location">
    <subcellularLocation>
        <location evidence="8">Cell inner membrane</location>
        <topology evidence="8">Single-pass type I membrane protein</topology>
    </subcellularLocation>
    <text evidence="8">Localizes to the Z ring in an FtsZ-dependent manner.</text>
</comment>
<dbReference type="PANTHER" id="PTHR38685:SF1">
    <property type="entry name" value="CELL DIVISION PROTEIN ZIPA"/>
    <property type="match status" value="1"/>
</dbReference>
<comment type="function">
    <text evidence="8 9">Essential cell division protein that stabilizes the FtsZ protofilaments by cross-linking them and that serves as a cytoplasmic membrane anchor for the Z ring. Also required for the recruitment to the septal ring of downstream cell division proteins.</text>
</comment>
<feature type="transmembrane region" description="Helical" evidence="8">
    <location>
        <begin position="7"/>
        <end position="26"/>
    </location>
</feature>
<evidence type="ECO:0000256" key="6">
    <source>
        <dbReference type="ARBA" id="ARBA00023136"/>
    </source>
</evidence>
<keyword evidence="7 8" id="KW-0131">Cell cycle</keyword>
<keyword evidence="1 8" id="KW-1003">Cell membrane</keyword>
<organism evidence="12">
    <name type="scientific">Salmonella enterica subsp. enterica serovar London</name>
    <dbReference type="NCBI Taxonomy" id="149390"/>
    <lineage>
        <taxon>Bacteria</taxon>
        <taxon>Pseudomonadati</taxon>
        <taxon>Pseudomonadota</taxon>
        <taxon>Gammaproteobacteria</taxon>
        <taxon>Enterobacterales</taxon>
        <taxon>Enterobacteriaceae</taxon>
        <taxon>Salmonella</taxon>
    </lineage>
</organism>
<evidence type="ECO:0000313" key="13">
    <source>
        <dbReference type="EMBL" id="EDI0004196.1"/>
    </source>
</evidence>
<dbReference type="SMART" id="SM00771">
    <property type="entry name" value="ZipA_C"/>
    <property type="match status" value="1"/>
</dbReference>
<evidence type="ECO:0000256" key="2">
    <source>
        <dbReference type="ARBA" id="ARBA00022519"/>
    </source>
</evidence>
<proteinExistence type="inferred from homology"/>
<dbReference type="FunFam" id="3.30.1400.10:FF:000001">
    <property type="entry name" value="Cell division protein ZipA"/>
    <property type="match status" value="1"/>
</dbReference>
<feature type="compositionally biased region" description="Pro residues" evidence="10">
    <location>
        <begin position="133"/>
        <end position="162"/>
    </location>
</feature>
<dbReference type="Gene3D" id="3.30.1400.10">
    <property type="entry name" value="ZipA, C-terminal FtsZ-binding domain"/>
    <property type="match status" value="1"/>
</dbReference>
<keyword evidence="2 8" id="KW-0997">Cell inner membrane</keyword>
<feature type="compositionally biased region" description="Low complexity" evidence="10">
    <location>
        <begin position="85"/>
        <end position="102"/>
    </location>
</feature>
<comment type="similarity">
    <text evidence="8 9">Belongs to the ZipA family.</text>
</comment>
<evidence type="ECO:0000259" key="11">
    <source>
        <dbReference type="SMART" id="SM00771"/>
    </source>
</evidence>
<keyword evidence="3 8" id="KW-0132">Cell division</keyword>
<evidence type="ECO:0000256" key="4">
    <source>
        <dbReference type="ARBA" id="ARBA00022692"/>
    </source>
</evidence>
<dbReference type="SUPFAM" id="SSF64383">
    <property type="entry name" value="Cell-division protein ZipA, C-terminal domain"/>
    <property type="match status" value="1"/>
</dbReference>
<dbReference type="GO" id="GO:0032153">
    <property type="term" value="C:cell division site"/>
    <property type="evidence" value="ECO:0007669"/>
    <property type="project" value="UniProtKB-UniRule"/>
</dbReference>
<dbReference type="PANTHER" id="PTHR38685">
    <property type="entry name" value="CELL DIVISION PROTEIN ZIPA"/>
    <property type="match status" value="1"/>
</dbReference>
<keyword evidence="6 8" id="KW-0472">Membrane</keyword>
<comment type="subunit">
    <text evidence="8">Interacts with FtsZ via their C-terminal domains.</text>
</comment>
<keyword evidence="4 8" id="KW-0812">Transmembrane</keyword>
<dbReference type="InterPro" id="IPR011919">
    <property type="entry name" value="Cell_div_ZipA"/>
</dbReference>
<evidence type="ECO:0000313" key="12">
    <source>
        <dbReference type="EMBL" id="EAB9815544.1"/>
    </source>
</evidence>
<evidence type="ECO:0000256" key="10">
    <source>
        <dbReference type="SAM" id="MobiDB-lite"/>
    </source>
</evidence>
<dbReference type="Pfam" id="PF04354">
    <property type="entry name" value="ZipA_C"/>
    <property type="match status" value="1"/>
</dbReference>
<protein>
    <recommendedName>
        <fullName evidence="8 9">Cell division protein ZipA</fullName>
    </recommendedName>
</protein>
<dbReference type="InterPro" id="IPR007449">
    <property type="entry name" value="ZipA_FtsZ-bd_C"/>
</dbReference>
<reference evidence="12" key="1">
    <citation type="submission" date="2018-07" db="EMBL/GenBank/DDBJ databases">
        <authorList>
            <person name="Ashton P.M."/>
            <person name="Dallman T."/>
            <person name="Nair S."/>
            <person name="De Pinna E."/>
            <person name="Peters T."/>
            <person name="Grant K."/>
        </authorList>
    </citation>
    <scope>NUCLEOTIDE SEQUENCE [LARGE SCALE GENOMIC DNA]</scope>
    <source>
        <strain evidence="13">335302</strain>
        <strain evidence="12">408629</strain>
    </source>
</reference>
<dbReference type="EMBL" id="AAMJNC010000025">
    <property type="protein sequence ID" value="EDI0004196.1"/>
    <property type="molecule type" value="Genomic_DNA"/>
</dbReference>
<evidence type="ECO:0000256" key="8">
    <source>
        <dbReference type="HAMAP-Rule" id="MF_00509"/>
    </source>
</evidence>
<evidence type="ECO:0000256" key="7">
    <source>
        <dbReference type="ARBA" id="ARBA00023306"/>
    </source>
</evidence>
<dbReference type="GO" id="GO:0043093">
    <property type="term" value="P:FtsZ-dependent cytokinesis"/>
    <property type="evidence" value="ECO:0007669"/>
    <property type="project" value="UniProtKB-UniRule"/>
</dbReference>
<feature type="region of interest" description="Disordered" evidence="10">
    <location>
        <begin position="42"/>
        <end position="177"/>
    </location>
</feature>
<keyword evidence="5 8" id="KW-1133">Transmembrane helix</keyword>
<dbReference type="HAMAP" id="MF_00509">
    <property type="entry name" value="ZipA"/>
    <property type="match status" value="1"/>
</dbReference>
<feature type="domain" description="ZipA C-terminal FtsZ-binding" evidence="11">
    <location>
        <begin position="191"/>
        <end position="320"/>
    </location>
</feature>
<evidence type="ECO:0000256" key="1">
    <source>
        <dbReference type="ARBA" id="ARBA00022475"/>
    </source>
</evidence>
<name>A0A3Z3L8M3_SALET</name>
<evidence type="ECO:0000256" key="5">
    <source>
        <dbReference type="ARBA" id="ARBA00022989"/>
    </source>
</evidence>
<sequence length="328" mass="36364">MMQDLRLILIIVGAIAIIALLVHGFWTSRKERSSMFRDRPLKRMKSKRDDDSYDDDVEEDEGVGEVRVHRVNHAPGQSQEHDAPRQSPQHQYQPPYASAQPRPAAPPQPQAPMQQPVQQPVQPAPQLQQVQPSAPPVQPPQQQPAPPSQAPQPVAQPAPPPSAQTFQPTEPVVEAEPVVEEAPVVEKPQRKEAVIIMNVAAHHGSELNGEVLLNSIQQSGFKFGDMNIFHRHLSPDGSGPALFSLANMVNPGTFDPEMTDFTTPGVTIFMQVPSYGDALQNFKLMLQSAQHIADEVGGVVLDDQRRMMTPQKLREYQDRIREVMDANA</sequence>
<dbReference type="InterPro" id="IPR036765">
    <property type="entry name" value="ZipA_FtsZ-bd_C_sf"/>
</dbReference>
<gene>
    <name evidence="8" type="primary">zipA</name>
    <name evidence="13" type="ORF">CC649_19285</name>
    <name evidence="12" type="ORF">DUQ26_06785</name>
</gene>
<dbReference type="GO" id="GO:0000917">
    <property type="term" value="P:division septum assembly"/>
    <property type="evidence" value="ECO:0007669"/>
    <property type="project" value="TreeGrafter"/>
</dbReference>
<dbReference type="NCBIfam" id="TIGR02205">
    <property type="entry name" value="septum_zipA"/>
    <property type="match status" value="1"/>
</dbReference>
<comment type="caution">
    <text evidence="12">The sequence shown here is derived from an EMBL/GenBank/DDBJ whole genome shotgun (WGS) entry which is preliminary data.</text>
</comment>
<evidence type="ECO:0000256" key="9">
    <source>
        <dbReference type="RuleBase" id="RU003612"/>
    </source>
</evidence>
<evidence type="ECO:0000256" key="3">
    <source>
        <dbReference type="ARBA" id="ARBA00022618"/>
    </source>
</evidence>
<dbReference type="GO" id="GO:0005886">
    <property type="term" value="C:plasma membrane"/>
    <property type="evidence" value="ECO:0007669"/>
    <property type="project" value="UniProtKB-SubCell"/>
</dbReference>
<dbReference type="AlphaFoldDB" id="A0A3Z3L8M3"/>
<dbReference type="CDD" id="cd00231">
    <property type="entry name" value="ZipA"/>
    <property type="match status" value="1"/>
</dbReference>
<feature type="compositionally biased region" description="Acidic residues" evidence="10">
    <location>
        <begin position="51"/>
        <end position="63"/>
    </location>
</feature>
<accession>A0A3Z3L8M3</accession>
<dbReference type="EMBL" id="AAAGKH010000005">
    <property type="protein sequence ID" value="EAB9815544.1"/>
    <property type="molecule type" value="Genomic_DNA"/>
</dbReference>